<evidence type="ECO:0000259" key="3">
    <source>
        <dbReference type="Pfam" id="PF01612"/>
    </source>
</evidence>
<protein>
    <submittedName>
        <fullName evidence="5">3'-5' exonuclease-like</fullName>
    </submittedName>
</protein>
<dbReference type="SUPFAM" id="SSF53098">
    <property type="entry name" value="Ribonuclease H-like"/>
    <property type="match status" value="1"/>
</dbReference>
<dbReference type="GO" id="GO:0005737">
    <property type="term" value="C:cytoplasm"/>
    <property type="evidence" value="ECO:0007669"/>
    <property type="project" value="TreeGrafter"/>
</dbReference>
<evidence type="ECO:0000256" key="1">
    <source>
        <dbReference type="ARBA" id="ARBA00022722"/>
    </source>
</evidence>
<evidence type="ECO:0000313" key="5">
    <source>
        <dbReference type="RefSeq" id="XP_015954631.1"/>
    </source>
</evidence>
<evidence type="ECO:0000313" key="4">
    <source>
        <dbReference type="Proteomes" id="UP000515211"/>
    </source>
</evidence>
<dbReference type="Proteomes" id="UP000515211">
    <property type="component" value="Chromosome 3"/>
</dbReference>
<dbReference type="InterPro" id="IPR002562">
    <property type="entry name" value="3'-5'_exonuclease_dom"/>
</dbReference>
<dbReference type="PANTHER" id="PTHR13620:SF121">
    <property type="entry name" value="EMB|CAB82946.1-RELATED"/>
    <property type="match status" value="1"/>
</dbReference>
<dbReference type="GeneID" id="107478991"/>
<proteinExistence type="predicted"/>
<organism evidence="4 5">
    <name type="scientific">Arachis duranensis</name>
    <name type="common">Wild peanut</name>
    <dbReference type="NCBI Taxonomy" id="130453"/>
    <lineage>
        <taxon>Eukaryota</taxon>
        <taxon>Viridiplantae</taxon>
        <taxon>Streptophyta</taxon>
        <taxon>Embryophyta</taxon>
        <taxon>Tracheophyta</taxon>
        <taxon>Spermatophyta</taxon>
        <taxon>Magnoliopsida</taxon>
        <taxon>eudicotyledons</taxon>
        <taxon>Gunneridae</taxon>
        <taxon>Pentapetalae</taxon>
        <taxon>rosids</taxon>
        <taxon>fabids</taxon>
        <taxon>Fabales</taxon>
        <taxon>Fabaceae</taxon>
        <taxon>Papilionoideae</taxon>
        <taxon>50 kb inversion clade</taxon>
        <taxon>dalbergioids sensu lato</taxon>
        <taxon>Dalbergieae</taxon>
        <taxon>Pterocarpus clade</taxon>
        <taxon>Arachis</taxon>
    </lineage>
</organism>
<dbReference type="GO" id="GO:0005634">
    <property type="term" value="C:nucleus"/>
    <property type="evidence" value="ECO:0007669"/>
    <property type="project" value="TreeGrafter"/>
</dbReference>
<keyword evidence="2" id="KW-0378">Hydrolase</keyword>
<accession>A0A6P4CNV5</accession>
<feature type="domain" description="3'-5' exonuclease" evidence="3">
    <location>
        <begin position="64"/>
        <end position="215"/>
    </location>
</feature>
<evidence type="ECO:0000256" key="2">
    <source>
        <dbReference type="ARBA" id="ARBA00022801"/>
    </source>
</evidence>
<reference evidence="5" key="2">
    <citation type="submission" date="2025-08" db="UniProtKB">
        <authorList>
            <consortium name="RefSeq"/>
        </authorList>
    </citation>
    <scope>IDENTIFICATION</scope>
    <source>
        <tissue evidence="5">Whole plant</tissue>
    </source>
</reference>
<dbReference type="Gene3D" id="3.30.420.10">
    <property type="entry name" value="Ribonuclease H-like superfamily/Ribonuclease H"/>
    <property type="match status" value="1"/>
</dbReference>
<dbReference type="AlphaFoldDB" id="A0A6P4CNV5"/>
<dbReference type="InterPro" id="IPR036397">
    <property type="entry name" value="RNaseH_sf"/>
</dbReference>
<dbReference type="GO" id="GO:0008408">
    <property type="term" value="F:3'-5' exonuclease activity"/>
    <property type="evidence" value="ECO:0007669"/>
    <property type="project" value="InterPro"/>
</dbReference>
<keyword evidence="1" id="KW-0540">Nuclease</keyword>
<dbReference type="PANTHER" id="PTHR13620">
    <property type="entry name" value="3-5 EXONUCLEASE"/>
    <property type="match status" value="1"/>
</dbReference>
<reference evidence="4" key="1">
    <citation type="journal article" date="2016" name="Nat. Genet.">
        <title>The genome sequences of Arachis duranensis and Arachis ipaensis, the diploid ancestors of cultivated peanut.</title>
        <authorList>
            <person name="Bertioli D.J."/>
            <person name="Cannon S.B."/>
            <person name="Froenicke L."/>
            <person name="Huang G."/>
            <person name="Farmer A.D."/>
            <person name="Cannon E.K."/>
            <person name="Liu X."/>
            <person name="Gao D."/>
            <person name="Clevenger J."/>
            <person name="Dash S."/>
            <person name="Ren L."/>
            <person name="Moretzsohn M.C."/>
            <person name="Shirasawa K."/>
            <person name="Huang W."/>
            <person name="Vidigal B."/>
            <person name="Abernathy B."/>
            <person name="Chu Y."/>
            <person name="Niederhuth C.E."/>
            <person name="Umale P."/>
            <person name="Araujo A.C."/>
            <person name="Kozik A."/>
            <person name="Kim K.D."/>
            <person name="Burow M.D."/>
            <person name="Varshney R.K."/>
            <person name="Wang X."/>
            <person name="Zhang X."/>
            <person name="Barkley N."/>
            <person name="Guimaraes P.M."/>
            <person name="Isobe S."/>
            <person name="Guo B."/>
            <person name="Liao B."/>
            <person name="Stalker H.T."/>
            <person name="Schmitz R.J."/>
            <person name="Scheffler B.E."/>
            <person name="Leal-Bertioli S.C."/>
            <person name="Xun X."/>
            <person name="Jackson S.A."/>
            <person name="Michelmore R."/>
            <person name="Ozias-Akins P."/>
        </authorList>
    </citation>
    <scope>NUCLEOTIDE SEQUENCE [LARGE SCALE GENOMIC DNA]</scope>
    <source>
        <strain evidence="4">cv. V14167</strain>
    </source>
</reference>
<dbReference type="CDD" id="cd06141">
    <property type="entry name" value="WRN_exo"/>
    <property type="match status" value="1"/>
</dbReference>
<dbReference type="GO" id="GO:0003676">
    <property type="term" value="F:nucleic acid binding"/>
    <property type="evidence" value="ECO:0007669"/>
    <property type="project" value="InterPro"/>
</dbReference>
<name>A0A6P4CNV5_ARADU</name>
<dbReference type="KEGG" id="adu:107478991"/>
<dbReference type="InterPro" id="IPR012337">
    <property type="entry name" value="RNaseH-like_sf"/>
</dbReference>
<sequence>MYGSPSSSPSIKSYRGISGASSIELNPNTSKYTITLRGAEIETTVTDKSTVVDQWVQDMNALYATNSSIVVGVDVERCAIRNKSATLNLCINKKCLIVQLFYIDNLPVSLKNFLMNPNFFFAGFEFANDIPNIKKEYGLNFCVHADIKKLALEKCRNWWSDPPSLKDIAEHVVRLEMKKPKLVSLSNWGARVLSIEQVEYGCIDAFVCSKIGHVLLRDD</sequence>
<gene>
    <name evidence="5" type="primary">LOC107478991</name>
</gene>
<dbReference type="RefSeq" id="XP_015954631.1">
    <property type="nucleotide sequence ID" value="XM_016099145.1"/>
</dbReference>
<keyword evidence="4" id="KW-1185">Reference proteome</keyword>
<dbReference type="Pfam" id="PF01612">
    <property type="entry name" value="DNA_pol_A_exo1"/>
    <property type="match status" value="1"/>
</dbReference>
<dbReference type="OrthoDB" id="446462at2759"/>
<dbReference type="GO" id="GO:0006139">
    <property type="term" value="P:nucleobase-containing compound metabolic process"/>
    <property type="evidence" value="ECO:0007669"/>
    <property type="project" value="InterPro"/>
</dbReference>
<dbReference type="InterPro" id="IPR051132">
    <property type="entry name" value="3-5_Exonuclease_domain"/>
</dbReference>